<dbReference type="Proteomes" id="UP000031057">
    <property type="component" value="Unassembled WGS sequence"/>
</dbReference>
<dbReference type="Gene3D" id="3.40.50.150">
    <property type="entry name" value="Vaccinia Virus protein VP39"/>
    <property type="match status" value="1"/>
</dbReference>
<organism evidence="2 3">
    <name type="scientific">Novosphingobium malaysiense</name>
    <dbReference type="NCBI Taxonomy" id="1348853"/>
    <lineage>
        <taxon>Bacteria</taxon>
        <taxon>Pseudomonadati</taxon>
        <taxon>Pseudomonadota</taxon>
        <taxon>Alphaproteobacteria</taxon>
        <taxon>Sphingomonadales</taxon>
        <taxon>Sphingomonadaceae</taxon>
        <taxon>Novosphingobium</taxon>
    </lineage>
</organism>
<dbReference type="EMBL" id="JTDI01000005">
    <property type="protein sequence ID" value="KHK90309.1"/>
    <property type="molecule type" value="Genomic_DNA"/>
</dbReference>
<name>A0A0B1ZLU0_9SPHN</name>
<proteinExistence type="predicted"/>
<dbReference type="AlphaFoldDB" id="A0A0B1ZLU0"/>
<evidence type="ECO:0000313" key="3">
    <source>
        <dbReference type="Proteomes" id="UP000031057"/>
    </source>
</evidence>
<accession>A0A0B1ZLU0</accession>
<dbReference type="GO" id="GO:0008168">
    <property type="term" value="F:methyltransferase activity"/>
    <property type="evidence" value="ECO:0007669"/>
    <property type="project" value="UniProtKB-KW"/>
</dbReference>
<dbReference type="Pfam" id="PF13649">
    <property type="entry name" value="Methyltransf_25"/>
    <property type="match status" value="1"/>
</dbReference>
<dbReference type="CDD" id="cd02440">
    <property type="entry name" value="AdoMet_MTases"/>
    <property type="match status" value="1"/>
</dbReference>
<keyword evidence="2" id="KW-0489">Methyltransferase</keyword>
<protein>
    <submittedName>
        <fullName evidence="2">Methyltransferase type 12</fullName>
    </submittedName>
</protein>
<keyword evidence="3" id="KW-1185">Reference proteome</keyword>
<evidence type="ECO:0000313" key="2">
    <source>
        <dbReference type="EMBL" id="KHK90309.1"/>
    </source>
</evidence>
<dbReference type="SUPFAM" id="SSF53335">
    <property type="entry name" value="S-adenosyl-L-methionine-dependent methyltransferases"/>
    <property type="match status" value="1"/>
</dbReference>
<feature type="domain" description="Methyltransferase" evidence="1">
    <location>
        <begin position="61"/>
        <end position="152"/>
    </location>
</feature>
<keyword evidence="2" id="KW-0808">Transferase</keyword>
<dbReference type="InterPro" id="IPR029063">
    <property type="entry name" value="SAM-dependent_MTases_sf"/>
</dbReference>
<evidence type="ECO:0000259" key="1">
    <source>
        <dbReference type="Pfam" id="PF13649"/>
    </source>
</evidence>
<dbReference type="GO" id="GO:0032259">
    <property type="term" value="P:methylation"/>
    <property type="evidence" value="ECO:0007669"/>
    <property type="project" value="UniProtKB-KW"/>
</dbReference>
<gene>
    <name evidence="2" type="ORF">LK12_16975</name>
</gene>
<reference evidence="2 3" key="1">
    <citation type="submission" date="2014-10" db="EMBL/GenBank/DDBJ databases">
        <title>Genome sequence of Novosphingobium malaysiense MUSC 273(T).</title>
        <authorList>
            <person name="Lee L.-H."/>
        </authorList>
    </citation>
    <scope>NUCLEOTIDE SEQUENCE [LARGE SCALE GENOMIC DNA]</scope>
    <source>
        <strain evidence="2 3">MUSC 273</strain>
    </source>
</reference>
<dbReference type="STRING" id="1348853.LK12_16975"/>
<sequence>MNSLSVRSHREEQMDAPDLDLRTYGTVLRHLARVNRWTFTAHSTIAFLSHAIGDAQTFSLLDVGYGYGDQLRTVGRWAQRRGLEATLVGIDLNPASEELARAATPAGLGVDYRTGDYADQPDRFDFIVSSQVAHHMSDDQLTRFVRYMEATARRGWLICDLHRHAFAYYGYPLLARIMGVHRIVREDGQLSIARSLRPDEWPAVLARSGVGPETVRVSRRAPFRIAVERIVEAR</sequence>
<comment type="caution">
    <text evidence="2">The sequence shown here is derived from an EMBL/GenBank/DDBJ whole genome shotgun (WGS) entry which is preliminary data.</text>
</comment>
<dbReference type="InterPro" id="IPR041698">
    <property type="entry name" value="Methyltransf_25"/>
</dbReference>